<dbReference type="Gene3D" id="3.20.200.10">
    <property type="entry name" value="MHCK/EF2 kinase"/>
    <property type="match status" value="1"/>
</dbReference>
<reference evidence="8" key="1">
    <citation type="submission" date="2020-10" db="EMBL/GenBank/DDBJ databases">
        <title>Unveiling of a novel bifunctional photoreceptor, Dualchrome1, isolated from a cosmopolitan green alga.</title>
        <authorList>
            <person name="Suzuki S."/>
            <person name="Kawachi M."/>
        </authorList>
    </citation>
    <scope>NUCLEOTIDE SEQUENCE</scope>
    <source>
        <strain evidence="8">NIES 2893</strain>
    </source>
</reference>
<evidence type="ECO:0000256" key="4">
    <source>
        <dbReference type="ARBA" id="ARBA00022777"/>
    </source>
</evidence>
<feature type="compositionally biased region" description="Basic and acidic residues" evidence="6">
    <location>
        <begin position="654"/>
        <end position="664"/>
    </location>
</feature>
<dbReference type="SMART" id="SM00811">
    <property type="entry name" value="Alpha_kinase"/>
    <property type="match status" value="1"/>
</dbReference>
<protein>
    <submittedName>
        <fullName evidence="8">Eukaryotic elongation factor 2 kinase</fullName>
    </submittedName>
</protein>
<evidence type="ECO:0000256" key="1">
    <source>
        <dbReference type="ARBA" id="ARBA00022527"/>
    </source>
</evidence>
<keyword evidence="8" id="KW-0648">Protein biosynthesis</keyword>
<dbReference type="Pfam" id="PF02816">
    <property type="entry name" value="Alpha_kinase"/>
    <property type="match status" value="1"/>
</dbReference>
<evidence type="ECO:0000313" key="9">
    <source>
        <dbReference type="Proteomes" id="UP000660262"/>
    </source>
</evidence>
<keyword evidence="1" id="KW-0723">Serine/threonine-protein kinase</keyword>
<dbReference type="AlphaFoldDB" id="A0A830H5Y0"/>
<dbReference type="OrthoDB" id="544387at2759"/>
<dbReference type="GO" id="GO:0031037">
    <property type="term" value="P:myosin II filament disassembly"/>
    <property type="evidence" value="ECO:0007669"/>
    <property type="project" value="TreeGrafter"/>
</dbReference>
<dbReference type="GO" id="GO:0003746">
    <property type="term" value="F:translation elongation factor activity"/>
    <property type="evidence" value="ECO:0007669"/>
    <property type="project" value="UniProtKB-KW"/>
</dbReference>
<dbReference type="SUPFAM" id="SSF56112">
    <property type="entry name" value="Protein kinase-like (PK-like)"/>
    <property type="match status" value="1"/>
</dbReference>
<dbReference type="GO" id="GO:0004686">
    <property type="term" value="F:elongation factor-2 kinase activity"/>
    <property type="evidence" value="ECO:0007669"/>
    <property type="project" value="TreeGrafter"/>
</dbReference>
<evidence type="ECO:0000313" key="8">
    <source>
        <dbReference type="EMBL" id="GHP01440.1"/>
    </source>
</evidence>
<gene>
    <name evidence="8" type="ORF">PPROV_000019600</name>
</gene>
<evidence type="ECO:0000256" key="3">
    <source>
        <dbReference type="ARBA" id="ARBA00022741"/>
    </source>
</evidence>
<dbReference type="InterPro" id="IPR004166">
    <property type="entry name" value="a-kinase_dom"/>
</dbReference>
<feature type="region of interest" description="Disordered" evidence="6">
    <location>
        <begin position="653"/>
        <end position="684"/>
    </location>
</feature>
<keyword evidence="3" id="KW-0547">Nucleotide-binding</keyword>
<evidence type="ECO:0000256" key="6">
    <source>
        <dbReference type="SAM" id="MobiDB-lite"/>
    </source>
</evidence>
<feature type="domain" description="Alpha-type protein kinase" evidence="7">
    <location>
        <begin position="81"/>
        <end position="321"/>
    </location>
</feature>
<organism evidence="8 9">
    <name type="scientific">Pycnococcus provasolii</name>
    <dbReference type="NCBI Taxonomy" id="41880"/>
    <lineage>
        <taxon>Eukaryota</taxon>
        <taxon>Viridiplantae</taxon>
        <taxon>Chlorophyta</taxon>
        <taxon>Pseudoscourfieldiophyceae</taxon>
        <taxon>Pseudoscourfieldiales</taxon>
        <taxon>Pycnococcaceae</taxon>
        <taxon>Pycnococcus</taxon>
    </lineage>
</organism>
<keyword evidence="2" id="KW-0808">Transferase</keyword>
<keyword evidence="5" id="KW-0067">ATP-binding</keyword>
<feature type="region of interest" description="Disordered" evidence="6">
    <location>
        <begin position="14"/>
        <end position="37"/>
    </location>
</feature>
<feature type="compositionally biased region" description="Acidic residues" evidence="6">
    <location>
        <begin position="665"/>
        <end position="679"/>
    </location>
</feature>
<evidence type="ECO:0000256" key="2">
    <source>
        <dbReference type="ARBA" id="ARBA00022679"/>
    </source>
</evidence>
<dbReference type="PANTHER" id="PTHR45992:SF2">
    <property type="entry name" value="EUKARYOTIC ELONGATION FACTOR 2 KINASE"/>
    <property type="match status" value="1"/>
</dbReference>
<dbReference type="Proteomes" id="UP000660262">
    <property type="component" value="Unassembled WGS sequence"/>
</dbReference>
<comment type="caution">
    <text evidence="8">The sequence shown here is derived from an EMBL/GenBank/DDBJ whole genome shotgun (WGS) entry which is preliminary data.</text>
</comment>
<evidence type="ECO:0000256" key="5">
    <source>
        <dbReference type="ARBA" id="ARBA00022840"/>
    </source>
</evidence>
<feature type="compositionally biased region" description="Acidic residues" evidence="6">
    <location>
        <begin position="14"/>
        <end position="27"/>
    </location>
</feature>
<keyword evidence="4 8" id="KW-0418">Kinase</keyword>
<accession>A0A830H5Y0</accession>
<dbReference type="EMBL" id="BNJQ01000001">
    <property type="protein sequence ID" value="GHP01440.1"/>
    <property type="molecule type" value="Genomic_DNA"/>
</dbReference>
<keyword evidence="9" id="KW-1185">Reference proteome</keyword>
<proteinExistence type="predicted"/>
<feature type="region of interest" description="Disordered" evidence="6">
    <location>
        <begin position="534"/>
        <end position="554"/>
    </location>
</feature>
<dbReference type="PROSITE" id="PS51158">
    <property type="entry name" value="ALPHA_KINASE"/>
    <property type="match status" value="1"/>
</dbReference>
<dbReference type="GO" id="GO:1903013">
    <property type="term" value="P:response to differentiation-inducing factor 1"/>
    <property type="evidence" value="ECO:0007669"/>
    <property type="project" value="TreeGrafter"/>
</dbReference>
<sequence>MALLTDAGLITVIDENDENSSSNEEESGGGSKKNDASCHAATRQKWLLGLEYVRTGAALEADPWAHLAITDRPTEYCRRYDFDVEKQIWVKTETLLKAEATPFAEGAMRECYRMKKMSQRVVSHFFRQDWERASNYVMKRYKNTEGLSRKKDRARYFDDVQMQMESKFLGQLFTNERKPPKKVDFLHCFVIELPHRPGAPTFAVERFMGEGTYIKYNSNSGFVEHESPASLDGGKDVRTVTRMTPQAFSQFTFERTGGCKMVVDVQGVDDLYTDPQLHTIDGKGYGEGNLGISGMALFFSTKHFTSLDAHLSLRRFDLSPTLADRAMRHHYATCEQNGAFAATPAQSDVAGSPTTISEFWTAKVNQRLSAAIGHGATNVPCADNSATVMRRPPSVRDLAATVRSSKNASSKKSLKQSNNIVDTAMRSFANLWSNLLVDNESSSANELAMVELPPAPLAALPLWAMPSEGDRRWGHWQDAAADVRARRVATRAQAEKDGLDLETLLNDADFVEASRSRTVARVHEELARRCATGMLPATEQSVDDPSAFDRPPPDPFSALWHAAHAARGGASVMACRAFRDLMRGVTQDHFPGLVLELDDQHKSRIDGLDSALCELAAAAGDPSAAHELAQLRLASGDVSSALALLEDLETTRAQWEKESDRNDDGGDGEGDDDDEEEEESPMHDAEMASRTFWDDMGGPSKHVVLTLMADIHLAKSPSDTSSAYDCLMEASELAMSAGAAKLGMKLMERAESLP</sequence>
<dbReference type="InterPro" id="IPR051852">
    <property type="entry name" value="Alpha-type_PK"/>
</dbReference>
<dbReference type="GO" id="GO:0005524">
    <property type="term" value="F:ATP binding"/>
    <property type="evidence" value="ECO:0007669"/>
    <property type="project" value="UniProtKB-KW"/>
</dbReference>
<dbReference type="InterPro" id="IPR011009">
    <property type="entry name" value="Kinase-like_dom_sf"/>
</dbReference>
<dbReference type="PANTHER" id="PTHR45992">
    <property type="entry name" value="EUKARYOTIC ELONGATION FACTOR 2 KINASE-RELATED"/>
    <property type="match status" value="1"/>
</dbReference>
<dbReference type="Gene3D" id="3.30.200.20">
    <property type="entry name" value="Phosphorylase Kinase, domain 1"/>
    <property type="match status" value="1"/>
</dbReference>
<keyword evidence="8" id="KW-0251">Elongation factor</keyword>
<name>A0A830H5Y0_9CHLO</name>
<evidence type="ECO:0000259" key="7">
    <source>
        <dbReference type="PROSITE" id="PS51158"/>
    </source>
</evidence>